<proteinExistence type="predicted"/>
<evidence type="ECO:0000313" key="2">
    <source>
        <dbReference type="Proteomes" id="UP000481858"/>
    </source>
</evidence>
<dbReference type="OrthoDB" id="4851216at2759"/>
<dbReference type="AlphaFoldDB" id="A0A7C8II40"/>
<comment type="caution">
    <text evidence="1">The sequence shown here is derived from an EMBL/GenBank/DDBJ whole genome shotgun (WGS) entry which is preliminary data.</text>
</comment>
<protein>
    <submittedName>
        <fullName evidence="1">Uncharacterized protein</fullName>
    </submittedName>
</protein>
<organism evidence="1 2">
    <name type="scientific">Xylaria multiplex</name>
    <dbReference type="NCBI Taxonomy" id="323545"/>
    <lineage>
        <taxon>Eukaryota</taxon>
        <taxon>Fungi</taxon>
        <taxon>Dikarya</taxon>
        <taxon>Ascomycota</taxon>
        <taxon>Pezizomycotina</taxon>
        <taxon>Sordariomycetes</taxon>
        <taxon>Xylariomycetidae</taxon>
        <taxon>Xylariales</taxon>
        <taxon>Xylariaceae</taxon>
        <taxon>Xylaria</taxon>
    </lineage>
</organism>
<evidence type="ECO:0000313" key="1">
    <source>
        <dbReference type="EMBL" id="KAF2964229.1"/>
    </source>
</evidence>
<name>A0A7C8II40_9PEZI</name>
<reference evidence="1 2" key="1">
    <citation type="submission" date="2019-12" db="EMBL/GenBank/DDBJ databases">
        <title>Draft genome sequence of the ascomycete Xylaria multiplex DSM 110363.</title>
        <authorList>
            <person name="Buettner E."/>
            <person name="Kellner H."/>
        </authorList>
    </citation>
    <scope>NUCLEOTIDE SEQUENCE [LARGE SCALE GENOMIC DNA]</scope>
    <source>
        <strain evidence="1 2">DSM 110363</strain>
    </source>
</reference>
<sequence length="85" mass="9359">MPEPAPFKATDNFGDIDPKALRAALIAVGFKDQDIRIQAPSESGLDVELPKGVTITIEKKRLIYEKLAEARKGGQSRFLGPYDDE</sequence>
<dbReference type="Proteomes" id="UP000481858">
    <property type="component" value="Unassembled WGS sequence"/>
</dbReference>
<accession>A0A7C8II40</accession>
<keyword evidence="2" id="KW-1185">Reference proteome</keyword>
<dbReference type="InParanoid" id="A0A7C8II40"/>
<dbReference type="EMBL" id="WUBL01000160">
    <property type="protein sequence ID" value="KAF2964229.1"/>
    <property type="molecule type" value="Genomic_DNA"/>
</dbReference>
<gene>
    <name evidence="1" type="ORF">GQX73_g9324</name>
</gene>